<dbReference type="OrthoDB" id="10528226at2759"/>
<accession>A0A314ZLB7</accession>
<proteinExistence type="predicted"/>
<keyword evidence="2" id="KW-1185">Reference proteome</keyword>
<gene>
    <name evidence="1" type="ORF">Pyn_22534</name>
</gene>
<dbReference type="EMBL" id="PJQY01000090">
    <property type="protein sequence ID" value="PQQ18957.1"/>
    <property type="molecule type" value="Genomic_DNA"/>
</dbReference>
<dbReference type="AlphaFoldDB" id="A0A314ZLB7"/>
<protein>
    <submittedName>
        <fullName evidence="1">Uncharacterized protein</fullName>
    </submittedName>
</protein>
<evidence type="ECO:0000313" key="2">
    <source>
        <dbReference type="Proteomes" id="UP000250321"/>
    </source>
</evidence>
<sequence length="62" mass="7341">MELKWYENPKIVQNLKEMFGHSLYEDVIPDLTSFLSRCPQGFEIDLQLVRWSRDPDISKNVA</sequence>
<organism evidence="1 2">
    <name type="scientific">Prunus yedoensis var. nudiflora</name>
    <dbReference type="NCBI Taxonomy" id="2094558"/>
    <lineage>
        <taxon>Eukaryota</taxon>
        <taxon>Viridiplantae</taxon>
        <taxon>Streptophyta</taxon>
        <taxon>Embryophyta</taxon>
        <taxon>Tracheophyta</taxon>
        <taxon>Spermatophyta</taxon>
        <taxon>Magnoliopsida</taxon>
        <taxon>eudicotyledons</taxon>
        <taxon>Gunneridae</taxon>
        <taxon>Pentapetalae</taxon>
        <taxon>rosids</taxon>
        <taxon>fabids</taxon>
        <taxon>Rosales</taxon>
        <taxon>Rosaceae</taxon>
        <taxon>Amygdaloideae</taxon>
        <taxon>Amygdaleae</taxon>
        <taxon>Prunus</taxon>
    </lineage>
</organism>
<name>A0A314ZLB7_PRUYE</name>
<comment type="caution">
    <text evidence="1">The sequence shown here is derived from an EMBL/GenBank/DDBJ whole genome shotgun (WGS) entry which is preliminary data.</text>
</comment>
<evidence type="ECO:0000313" key="1">
    <source>
        <dbReference type="EMBL" id="PQQ18957.1"/>
    </source>
</evidence>
<dbReference type="Proteomes" id="UP000250321">
    <property type="component" value="Unassembled WGS sequence"/>
</dbReference>
<reference evidence="1 2" key="1">
    <citation type="submission" date="2018-02" db="EMBL/GenBank/DDBJ databases">
        <title>Draft genome of wild Prunus yedoensis var. nudiflora.</title>
        <authorList>
            <person name="Baek S."/>
            <person name="Kim J.-H."/>
            <person name="Choi K."/>
            <person name="Kim G.-B."/>
            <person name="Cho A."/>
            <person name="Jang H."/>
            <person name="Shin C.-H."/>
            <person name="Yu H.-J."/>
            <person name="Mun J.-H."/>
        </authorList>
    </citation>
    <scope>NUCLEOTIDE SEQUENCE [LARGE SCALE GENOMIC DNA]</scope>
    <source>
        <strain evidence="2">cv. Jeju island</strain>
        <tissue evidence="1">Leaf</tissue>
    </source>
</reference>